<evidence type="ECO:0000313" key="4">
    <source>
        <dbReference type="EMBL" id="BBY40423.1"/>
    </source>
</evidence>
<proteinExistence type="inferred from homology"/>
<dbReference type="Proteomes" id="UP000465812">
    <property type="component" value="Chromosome"/>
</dbReference>
<sequence>MDTQLRFYRAFTSHLGLRTVRLMRIHDVRTRRSAEDFPRTELLAWKIAEVAADPVAVPADTEAMVINRIIDNAAVSAASVTRRPVAAARAQAQAHPFKGAKVFGIQGDYSPEWAAWANGVAVRELDFHDTFLAAEYSHPGDNIPALVAVGQHLGISGADLIRGIATGYEIQIDLVKGICLHEHKIDHIAHLGPSVAAGLGTMLRLDKETIYSAIGQALHLTTSTRQSRKGLISSWKAYAPAWAGKVAIESVDRAMRGEGAPAPIWEGEDGVIAWLLSGPEHTYHVPLPEAGEPKRAILDSYTKEHSAEYQSQALIDLARRMRESIGDLDQIATIELHTSHHTHYVIGTGANDPQKFDPDASRETLDHSVMYIFAVALQDGTWHHERSYAPKRAHQPDTIELWRKVSTVEDPEWTRRYHSADPGEKAFGARAEVTLKSGEVIVDEIAVADAHPLGARPFDREQYIGKFTGLAEGIVSDTERQRFLSAAQSLADLPAGALGALNIVVGPAVLAHAPTIPPGIF</sequence>
<dbReference type="InterPro" id="IPR036148">
    <property type="entry name" value="MmgE/PrpD_sf"/>
</dbReference>
<name>A0ABM7JXV9_MYCNT</name>
<dbReference type="InterPro" id="IPR005656">
    <property type="entry name" value="MmgE_PrpD"/>
</dbReference>
<dbReference type="InterPro" id="IPR042188">
    <property type="entry name" value="MmgE/PrpD_sf_2"/>
</dbReference>
<reference evidence="4 5" key="1">
    <citation type="journal article" date="2019" name="Emerg. Microbes Infect.">
        <title>Comprehensive subspecies identification of 175 nontuberculous mycobacteria species based on 7547 genomic profiles.</title>
        <authorList>
            <person name="Matsumoto Y."/>
            <person name="Kinjo T."/>
            <person name="Motooka D."/>
            <person name="Nabeya D."/>
            <person name="Jung N."/>
            <person name="Uechi K."/>
            <person name="Horii T."/>
            <person name="Iida T."/>
            <person name="Fujita J."/>
            <person name="Nakamura S."/>
        </authorList>
    </citation>
    <scope>NUCLEOTIDE SEQUENCE [LARGE SCALE GENOMIC DNA]</scope>
    <source>
        <strain evidence="4 5">JCM 18113</strain>
    </source>
</reference>
<dbReference type="InterPro" id="IPR042183">
    <property type="entry name" value="MmgE/PrpD_sf_1"/>
</dbReference>
<feature type="domain" description="MmgE/PrpD N-terminal" evidence="2">
    <location>
        <begin position="43"/>
        <end position="282"/>
    </location>
</feature>
<dbReference type="Gene3D" id="3.30.1330.120">
    <property type="entry name" value="2-methylcitrate dehydratase PrpD"/>
    <property type="match status" value="1"/>
</dbReference>
<dbReference type="InterPro" id="IPR053420">
    <property type="entry name" value="2-Methylcitrate_Dehydratase"/>
</dbReference>
<dbReference type="Pfam" id="PF19305">
    <property type="entry name" value="MmgE_PrpD_C"/>
    <property type="match status" value="1"/>
</dbReference>
<gene>
    <name evidence="4" type="ORF">MMAN_45570</name>
</gene>
<keyword evidence="5" id="KW-1185">Reference proteome</keyword>
<dbReference type="EMBL" id="AP022590">
    <property type="protein sequence ID" value="BBY40423.1"/>
    <property type="molecule type" value="Genomic_DNA"/>
</dbReference>
<evidence type="ECO:0000256" key="1">
    <source>
        <dbReference type="ARBA" id="ARBA00006174"/>
    </source>
</evidence>
<organism evidence="4 5">
    <name type="scientific">Mycobacterium mantenii</name>
    <dbReference type="NCBI Taxonomy" id="560555"/>
    <lineage>
        <taxon>Bacteria</taxon>
        <taxon>Bacillati</taxon>
        <taxon>Actinomycetota</taxon>
        <taxon>Actinomycetes</taxon>
        <taxon>Mycobacteriales</taxon>
        <taxon>Mycobacteriaceae</taxon>
        <taxon>Mycobacterium</taxon>
        <taxon>Mycobacterium avium complex (MAC)</taxon>
    </lineage>
</organism>
<dbReference type="PANTHER" id="PTHR16943:SF8">
    <property type="entry name" value="2-METHYLCITRATE DEHYDRATASE"/>
    <property type="match status" value="1"/>
</dbReference>
<dbReference type="NCBIfam" id="NF042438">
    <property type="entry name" value="PrpD_hiGCgrampos"/>
    <property type="match status" value="1"/>
</dbReference>
<comment type="similarity">
    <text evidence="1">Belongs to the PrpD family.</text>
</comment>
<accession>A0ABM7JXV9</accession>
<dbReference type="PANTHER" id="PTHR16943">
    <property type="entry name" value="2-METHYLCITRATE DEHYDRATASE-RELATED"/>
    <property type="match status" value="1"/>
</dbReference>
<dbReference type="InterPro" id="IPR045337">
    <property type="entry name" value="MmgE_PrpD_C"/>
</dbReference>
<dbReference type="Gene3D" id="1.10.4100.10">
    <property type="entry name" value="2-methylcitrate dehydratase PrpD"/>
    <property type="match status" value="1"/>
</dbReference>
<protein>
    <submittedName>
        <fullName evidence="4">2-methylcitrate dehydratase</fullName>
    </submittedName>
</protein>
<evidence type="ECO:0000313" key="5">
    <source>
        <dbReference type="Proteomes" id="UP000465812"/>
    </source>
</evidence>
<dbReference type="InterPro" id="IPR045336">
    <property type="entry name" value="MmgE_PrpD_N"/>
</dbReference>
<evidence type="ECO:0000259" key="2">
    <source>
        <dbReference type="Pfam" id="PF03972"/>
    </source>
</evidence>
<dbReference type="Pfam" id="PF03972">
    <property type="entry name" value="MmgE_PrpD_N"/>
    <property type="match status" value="1"/>
</dbReference>
<dbReference type="SUPFAM" id="SSF103378">
    <property type="entry name" value="2-methylcitrate dehydratase PrpD"/>
    <property type="match status" value="1"/>
</dbReference>
<feature type="domain" description="MmgE/PrpD C-terminal" evidence="3">
    <location>
        <begin position="305"/>
        <end position="490"/>
    </location>
</feature>
<evidence type="ECO:0000259" key="3">
    <source>
        <dbReference type="Pfam" id="PF19305"/>
    </source>
</evidence>